<sequence>MTEHPETTEPPVLLKKSLVIRQTSQGPTVDEVATQMLRQGLKALYPERNIDPEHTMLATPRWQWLDGSLVALPTRFESLTQVLVRQFYSAANANYLEGEHFLTLNPQVTPVVHLDISIEAIARLLNDYTPLLFVAFRERQLAFWNDTGHQAPRWQELSQALRKTLDVQHVDGWDGDQCHVARAVSLHPDKLERQKNAPTMSGIKASLIDIDTVDAEGKKQHLVLGGAAVLTGRYKQRDLVMMYTVESGYESFDSLESLGKSLPERIQEQPAGRELQWQLFEPEGDFFDHMAWALVTTQLDAIAAITRERLAADADDSTGLPALPEHTTVQEKNTRNGLENSIPGWLVDASAADLDQYSRSVNALGKLYKQASKDLFRIPSIDAFAQQRMREAIFADKTSAAGLPLDNLEITITNSFESGGLTLPNPLDIHTETLGEYALQNAAPYQATLRFNPPQPVPEWLNASYLTTIASQVDVGQKYPQLIKDKLIDDPVQARLQEHFYITQLRALLPLIALECKVRHLGGVDALGCRHVHEWLNPTPGHPQPIVIRPLCFVHAGNTEGDTVDNMFIIAPRHPDAGPCLLYRPLLEQPLLQFPSVQNLLYALHQPGELRDSVLAWLPDSNTSFKYAQYTFPVGLPSPWLGAQLLSEPWTDVDWVGPVELSSAELTGDVFATLFQTHAKTMAELADRQSQSNAERRWALLRDSGWALFNVAANFLSGPAGAAVWVWQSINEVEQAVAAHQHGDKLTEWNAVGDLLLTLGILLAHHAAVRRKTGPRQVVRVADSVPATSGGAPVKPVTPTVTLLPTPLTGELPSSHYSSLEANGSVPHRSATALAEYLQNLTVPALDLKAPPLETLLRDTAPLYRLGDKTYARVGERWFRVMENDDQQVQILYPDTPAKTGPLLIHNEQGQWFVDTRLRLRGGAGGQSLRSQLKAQRKEKAQQLKQLTTVLETFKRQQAAGAATLKQALEALKGLTGPELEQANQRYLTQVETLIAEYDQALKNLQQWRLMGGSAGYFDDLRAMTSQLQKNLSLWFLLKRNTYATLTRQLGGDTVIDSNAALQKHREGVREALALSQDMIARLQLSQTSLIPLEILGGAGMASVKRMRELLPAFNEWDLKSNEIGMSHEMCLRGAEITHVNPARDAVGTLIIEAATATHRHAAMIRNPNSNEAVALRIERLSRLIDVYADTRQRLHDLLGEYPDDVEAAEIERVRGVIGEFRQLAQEQLDLLLPESASIALPETPKPAVAGPSRPTGKVTKSRPRDPEPAKASTSEEPALDPMRPVTAPTTPVQTLDDIDTIASALTLNEDVDGFIARTRKDAFKPNRIPADMQDLFDQQARRLEQVAINVDQAVTRMRAAGGTPLPVGNLSLELNEAATRLRAQGVTTRASLLKERQPRQAYLQWLLDNGQVRIDRNEQGRIRTKQRRDYFQEYRILDTDNKDQPLWLAHFHYDSLDAPPERFTAAHLKIADAHLQTFTAERRQALTTLAPIDYVLRRLSDSALFLSLEPKH</sequence>
<feature type="coiled-coil region" evidence="1">
    <location>
        <begin position="984"/>
        <end position="1011"/>
    </location>
</feature>
<evidence type="ECO:0000313" key="4">
    <source>
        <dbReference type="EMBL" id="VVM89573.1"/>
    </source>
</evidence>
<feature type="domain" description="Dermonecrotic toxin N-terminal" evidence="3">
    <location>
        <begin position="377"/>
        <end position="605"/>
    </location>
</feature>
<feature type="coiled-coil region" evidence="1">
    <location>
        <begin position="930"/>
        <end position="957"/>
    </location>
</feature>
<evidence type="ECO:0000256" key="1">
    <source>
        <dbReference type="SAM" id="Coils"/>
    </source>
</evidence>
<reference evidence="4 5" key="1">
    <citation type="submission" date="2019-09" db="EMBL/GenBank/DDBJ databases">
        <authorList>
            <person name="Chandra G."/>
            <person name="Truman W A."/>
        </authorList>
    </citation>
    <scope>NUCLEOTIDE SEQUENCE [LARGE SCALE GENOMIC DNA]</scope>
    <source>
        <strain evidence="4">PS659</strain>
    </source>
</reference>
<name>A0A5E6TFJ2_PSEFL</name>
<evidence type="ECO:0000259" key="3">
    <source>
        <dbReference type="Pfam" id="PF20178"/>
    </source>
</evidence>
<accession>A0A5E6TFJ2</accession>
<evidence type="ECO:0000256" key="2">
    <source>
        <dbReference type="SAM" id="MobiDB-lite"/>
    </source>
</evidence>
<dbReference type="Proteomes" id="UP000326729">
    <property type="component" value="Unassembled WGS sequence"/>
</dbReference>
<gene>
    <name evidence="4" type="ORF">PS659_02768</name>
</gene>
<feature type="region of interest" description="Disordered" evidence="2">
    <location>
        <begin position="1242"/>
        <end position="1295"/>
    </location>
</feature>
<keyword evidence="1" id="KW-0175">Coiled coil</keyword>
<dbReference type="EMBL" id="CABVGY010000014">
    <property type="protein sequence ID" value="VVM89573.1"/>
    <property type="molecule type" value="Genomic_DNA"/>
</dbReference>
<dbReference type="Pfam" id="PF20178">
    <property type="entry name" value="ToxA_N"/>
    <property type="match status" value="1"/>
</dbReference>
<dbReference type="RefSeq" id="WP_150716594.1">
    <property type="nucleotide sequence ID" value="NZ_CABVGY010000014.1"/>
</dbReference>
<dbReference type="InterPro" id="IPR046673">
    <property type="entry name" value="ToxA_N"/>
</dbReference>
<organism evidence="4 5">
    <name type="scientific">Pseudomonas fluorescens</name>
    <dbReference type="NCBI Taxonomy" id="294"/>
    <lineage>
        <taxon>Bacteria</taxon>
        <taxon>Pseudomonadati</taxon>
        <taxon>Pseudomonadota</taxon>
        <taxon>Gammaproteobacteria</taxon>
        <taxon>Pseudomonadales</taxon>
        <taxon>Pseudomonadaceae</taxon>
        <taxon>Pseudomonas</taxon>
    </lineage>
</organism>
<evidence type="ECO:0000313" key="5">
    <source>
        <dbReference type="Proteomes" id="UP000326729"/>
    </source>
</evidence>
<proteinExistence type="predicted"/>
<dbReference type="OrthoDB" id="7003488at2"/>
<protein>
    <recommendedName>
        <fullName evidence="3">Dermonecrotic toxin N-terminal domain-containing protein</fullName>
    </recommendedName>
</protein>